<dbReference type="KEGG" id="clus:A9F13_02g01837"/>
<sequence length="149" mass="17438">MCRQILRKFISVNPSRNDVKLLIRLVDLEVYLGYFERARDIVVNYLALNKTAPNCIYSKLFEVESMFHFEGDDEYLSGLALQIIRQTKSLDVLSRISTRMSESMLARLLSCLNAEYDELDSEMKRLPMFSKERLSIIRSAYPNQKKLED</sequence>
<comment type="caution">
    <text evidence="1">The sequence shown here is derived from an EMBL/GenBank/DDBJ whole genome shotgun (WGS) entry which is preliminary data.</text>
</comment>
<accession>A0AA91Q470</accession>
<name>A0AA91Q470_CLALS</name>
<organism evidence="1 2">
    <name type="scientific">Clavispora lusitaniae</name>
    <name type="common">Candida lusitaniae</name>
    <dbReference type="NCBI Taxonomy" id="36911"/>
    <lineage>
        <taxon>Eukaryota</taxon>
        <taxon>Fungi</taxon>
        <taxon>Dikarya</taxon>
        <taxon>Ascomycota</taxon>
        <taxon>Saccharomycotina</taxon>
        <taxon>Pichiomycetes</taxon>
        <taxon>Metschnikowiaceae</taxon>
        <taxon>Clavispora</taxon>
    </lineage>
</organism>
<evidence type="ECO:0000313" key="2">
    <source>
        <dbReference type="Proteomes" id="UP000195602"/>
    </source>
</evidence>
<protein>
    <submittedName>
        <fullName evidence="1">Uncharacterized protein</fullName>
    </submittedName>
</protein>
<dbReference type="AlphaFoldDB" id="A0AA91Q470"/>
<proteinExistence type="predicted"/>
<reference evidence="1 2" key="1">
    <citation type="submission" date="2017-04" db="EMBL/GenBank/DDBJ databases">
        <title>Draft genome of the yeast Clavispora lusitaniae type strain CBS 6936.</title>
        <authorList>
            <person name="Durrens P."/>
            <person name="Klopp C."/>
            <person name="Biteau N."/>
            <person name="Fitton-Ouhabi V."/>
            <person name="Dementhon K."/>
            <person name="Accoceberry I."/>
            <person name="Sherman D.J."/>
            <person name="Noel T."/>
        </authorList>
    </citation>
    <scope>NUCLEOTIDE SEQUENCE [LARGE SCALE GENOMIC DNA]</scope>
    <source>
        <strain evidence="1 2">CBS 6936</strain>
    </source>
</reference>
<dbReference type="Proteomes" id="UP000195602">
    <property type="component" value="Unassembled WGS sequence"/>
</dbReference>
<dbReference type="EMBL" id="LYUB02000002">
    <property type="protein sequence ID" value="OVF10378.1"/>
    <property type="molecule type" value="Genomic_DNA"/>
</dbReference>
<gene>
    <name evidence="1" type="ORF">A9F13_02g01837</name>
</gene>
<evidence type="ECO:0000313" key="1">
    <source>
        <dbReference type="EMBL" id="OVF10378.1"/>
    </source>
</evidence>